<protein>
    <recommendedName>
        <fullName evidence="6">F-box domain-containing protein</fullName>
    </recommendedName>
</protein>
<sequence>MVRLSGMPKGILDDILARLPDKDAAKTIVLSKTWRHTWYSFPNISVDGEYFFTEDDIPVGNDQRFSKLDNLSDYVTKRLLRLRDQDLAIKKFKLSLFGSLKNPTLIYRHLDQWILMACETGVKVLELCVGANEGKWYDLPVCVIEAKSLVKLELGYGIRIGKEFLKHSMKLSSVKMLSLSRVLFAQEGDMEHFISLFPLTEHLTIYHGYLHNHLCTILRPMIVPLESLFLHGLQKLKEVDLQGIQEVHIDSPNLKNLRSEPFILLAPFKLNFDSCTTLRSLALFNLKSFDIVDKFFAELFSKHPFLESLKIYKCHVSDERINISSAQLKVLEIMFCPFLKEVNIDAPNLLSCYYAVDDKPPVISFMRSSNLLEVKVNTIVDFRYFYSMREFIWNIPQKILASLSLLLIGHFVIMIIHTCLNCMKFPPFLQVSNIWR</sequence>
<keyword evidence="1" id="KW-1133">Transmembrane helix</keyword>
<keyword evidence="1" id="KW-0472">Membrane</keyword>
<evidence type="ECO:0000313" key="4">
    <source>
        <dbReference type="EMBL" id="MED6127038.1"/>
    </source>
</evidence>
<evidence type="ECO:0000259" key="3">
    <source>
        <dbReference type="Pfam" id="PF23622"/>
    </source>
</evidence>
<dbReference type="SUPFAM" id="SSF81383">
    <property type="entry name" value="F-box domain"/>
    <property type="match status" value="1"/>
</dbReference>
<dbReference type="InterPro" id="IPR036047">
    <property type="entry name" value="F-box-like_dom_sf"/>
</dbReference>
<feature type="domain" description="F-box" evidence="2">
    <location>
        <begin position="4"/>
        <end position="42"/>
    </location>
</feature>
<dbReference type="Pfam" id="PF00646">
    <property type="entry name" value="F-box"/>
    <property type="match status" value="1"/>
</dbReference>
<reference evidence="4 5" key="1">
    <citation type="journal article" date="2023" name="Plants (Basel)">
        <title>Bridging the Gap: Combining Genomics and Transcriptomics Approaches to Understand Stylosanthes scabra, an Orphan Legume from the Brazilian Caatinga.</title>
        <authorList>
            <person name="Ferreira-Neto J.R.C."/>
            <person name="da Silva M.D."/>
            <person name="Binneck E."/>
            <person name="de Melo N.F."/>
            <person name="da Silva R.H."/>
            <person name="de Melo A.L.T.M."/>
            <person name="Pandolfi V."/>
            <person name="Bustamante F.O."/>
            <person name="Brasileiro-Vidal A.C."/>
            <person name="Benko-Iseppon A.M."/>
        </authorList>
    </citation>
    <scope>NUCLEOTIDE SEQUENCE [LARGE SCALE GENOMIC DNA]</scope>
    <source>
        <tissue evidence="4">Leaves</tissue>
    </source>
</reference>
<dbReference type="EMBL" id="JASCZI010031570">
    <property type="protein sequence ID" value="MED6127038.1"/>
    <property type="molecule type" value="Genomic_DNA"/>
</dbReference>
<keyword evidence="1" id="KW-0812">Transmembrane</keyword>
<dbReference type="Proteomes" id="UP001341840">
    <property type="component" value="Unassembled WGS sequence"/>
</dbReference>
<dbReference type="Gene3D" id="3.80.10.10">
    <property type="entry name" value="Ribonuclease Inhibitor"/>
    <property type="match status" value="1"/>
</dbReference>
<evidence type="ECO:0000256" key="1">
    <source>
        <dbReference type="SAM" id="Phobius"/>
    </source>
</evidence>
<dbReference type="InterPro" id="IPR032675">
    <property type="entry name" value="LRR_dom_sf"/>
</dbReference>
<gene>
    <name evidence="4" type="ORF">PIB30_084267</name>
</gene>
<dbReference type="InterPro" id="IPR001810">
    <property type="entry name" value="F-box_dom"/>
</dbReference>
<accession>A0ABU6RTE3</accession>
<evidence type="ECO:0008006" key="6">
    <source>
        <dbReference type="Google" id="ProtNLM"/>
    </source>
</evidence>
<dbReference type="SUPFAM" id="SSF52047">
    <property type="entry name" value="RNI-like"/>
    <property type="match status" value="1"/>
</dbReference>
<dbReference type="PANTHER" id="PTHR31900:SF30">
    <property type="entry name" value="SUPERFAMILY PROTEIN, PUTATIVE-RELATED"/>
    <property type="match status" value="1"/>
</dbReference>
<dbReference type="InterPro" id="IPR055357">
    <property type="entry name" value="LRR_At1g61320_AtMIF1"/>
</dbReference>
<evidence type="ECO:0000259" key="2">
    <source>
        <dbReference type="Pfam" id="PF00646"/>
    </source>
</evidence>
<comment type="caution">
    <text evidence="4">The sequence shown here is derived from an EMBL/GenBank/DDBJ whole genome shotgun (WGS) entry which is preliminary data.</text>
</comment>
<name>A0ABU6RTE3_9FABA</name>
<keyword evidence="5" id="KW-1185">Reference proteome</keyword>
<dbReference type="Pfam" id="PF23622">
    <property type="entry name" value="LRR_At1g61320_AtMIF1"/>
    <property type="match status" value="1"/>
</dbReference>
<evidence type="ECO:0000313" key="5">
    <source>
        <dbReference type="Proteomes" id="UP001341840"/>
    </source>
</evidence>
<feature type="domain" description="At1g61320/AtMIF1 LRR" evidence="3">
    <location>
        <begin position="276"/>
        <end position="391"/>
    </location>
</feature>
<dbReference type="InterPro" id="IPR050232">
    <property type="entry name" value="FBL13/AtMIF1-like"/>
</dbReference>
<feature type="transmembrane region" description="Helical" evidence="1">
    <location>
        <begin position="399"/>
        <end position="420"/>
    </location>
</feature>
<organism evidence="4 5">
    <name type="scientific">Stylosanthes scabra</name>
    <dbReference type="NCBI Taxonomy" id="79078"/>
    <lineage>
        <taxon>Eukaryota</taxon>
        <taxon>Viridiplantae</taxon>
        <taxon>Streptophyta</taxon>
        <taxon>Embryophyta</taxon>
        <taxon>Tracheophyta</taxon>
        <taxon>Spermatophyta</taxon>
        <taxon>Magnoliopsida</taxon>
        <taxon>eudicotyledons</taxon>
        <taxon>Gunneridae</taxon>
        <taxon>Pentapetalae</taxon>
        <taxon>rosids</taxon>
        <taxon>fabids</taxon>
        <taxon>Fabales</taxon>
        <taxon>Fabaceae</taxon>
        <taxon>Papilionoideae</taxon>
        <taxon>50 kb inversion clade</taxon>
        <taxon>dalbergioids sensu lato</taxon>
        <taxon>Dalbergieae</taxon>
        <taxon>Pterocarpus clade</taxon>
        <taxon>Stylosanthes</taxon>
    </lineage>
</organism>
<dbReference type="PANTHER" id="PTHR31900">
    <property type="entry name" value="F-BOX/RNI SUPERFAMILY PROTEIN-RELATED"/>
    <property type="match status" value="1"/>
</dbReference>
<proteinExistence type="predicted"/>